<organism evidence="2 3">
    <name type="scientific">Cohnella nanjingensis</name>
    <dbReference type="NCBI Taxonomy" id="1387779"/>
    <lineage>
        <taxon>Bacteria</taxon>
        <taxon>Bacillati</taxon>
        <taxon>Bacillota</taxon>
        <taxon>Bacilli</taxon>
        <taxon>Bacillales</taxon>
        <taxon>Paenibacillaceae</taxon>
        <taxon>Cohnella</taxon>
    </lineage>
</organism>
<evidence type="ECO:0000259" key="1">
    <source>
        <dbReference type="PROSITE" id="PS51704"/>
    </source>
</evidence>
<evidence type="ECO:0000313" key="3">
    <source>
        <dbReference type="Proteomes" id="UP000547209"/>
    </source>
</evidence>
<dbReference type="Gene3D" id="3.20.20.190">
    <property type="entry name" value="Phosphatidylinositol (PI) phosphodiesterase"/>
    <property type="match status" value="1"/>
</dbReference>
<name>A0A7X0RRN6_9BACL</name>
<dbReference type="PROSITE" id="PS51704">
    <property type="entry name" value="GP_PDE"/>
    <property type="match status" value="1"/>
</dbReference>
<dbReference type="InterPro" id="IPR017946">
    <property type="entry name" value="PLC-like_Pdiesterase_TIM-brl"/>
</dbReference>
<gene>
    <name evidence="2" type="ORF">H7C19_10790</name>
</gene>
<dbReference type="CDD" id="cd08556">
    <property type="entry name" value="GDPD"/>
    <property type="match status" value="1"/>
</dbReference>
<accession>A0A7X0RRN6</accession>
<protein>
    <submittedName>
        <fullName evidence="2">Glycerophosphodiester phosphodiesterase</fullName>
    </submittedName>
</protein>
<dbReference type="Pfam" id="PF03009">
    <property type="entry name" value="GDPD"/>
    <property type="match status" value="1"/>
</dbReference>
<comment type="caution">
    <text evidence="2">The sequence shown here is derived from an EMBL/GenBank/DDBJ whole genome shotgun (WGS) entry which is preliminary data.</text>
</comment>
<keyword evidence="3" id="KW-1185">Reference proteome</keyword>
<feature type="domain" description="GP-PDE" evidence="1">
    <location>
        <begin position="5"/>
        <end position="239"/>
    </location>
</feature>
<dbReference type="InterPro" id="IPR030395">
    <property type="entry name" value="GP_PDE_dom"/>
</dbReference>
<evidence type="ECO:0000313" key="2">
    <source>
        <dbReference type="EMBL" id="MBB6671175.1"/>
    </source>
</evidence>
<dbReference type="GO" id="GO:0008081">
    <property type="term" value="F:phosphoric diester hydrolase activity"/>
    <property type="evidence" value="ECO:0007669"/>
    <property type="project" value="InterPro"/>
</dbReference>
<dbReference type="EMBL" id="JACJVP010000018">
    <property type="protein sequence ID" value="MBB6671175.1"/>
    <property type="molecule type" value="Genomic_DNA"/>
</dbReference>
<dbReference type="AlphaFoldDB" id="A0A7X0RRN6"/>
<dbReference type="GO" id="GO:0006629">
    <property type="term" value="P:lipid metabolic process"/>
    <property type="evidence" value="ECO:0007669"/>
    <property type="project" value="InterPro"/>
</dbReference>
<dbReference type="Proteomes" id="UP000547209">
    <property type="component" value="Unassembled WGS sequence"/>
</dbReference>
<dbReference type="SUPFAM" id="SSF51695">
    <property type="entry name" value="PLC-like phosphodiesterases"/>
    <property type="match status" value="1"/>
</dbReference>
<dbReference type="RefSeq" id="WP_185142661.1">
    <property type="nucleotide sequence ID" value="NZ_JACJVP010000018.1"/>
</dbReference>
<sequence>MNDFPLITAHTGCMGTLDNSLLSARTALALGADIVEDDIRATRDGALVLSHDDRVPLADGRDGSVSSLTLAELNDGAAEPLVPLEPVLGMVRDAGRRMNLDLKDDACLEPVARLIGRLEMTDRVFLSGCGYGRALAAARIVPHLRKLLNVDVQPFLSAIGVEAGLHAAAEACEQALSAGCFGLNVPYPLAREELIALAAEKGLDVYVWTVNDTEGMRRCVDLGVRSITTRNVEALVRLRADRARPEAGE</sequence>
<dbReference type="PANTHER" id="PTHR46211:SF1">
    <property type="entry name" value="GLYCEROPHOSPHODIESTER PHOSPHODIESTERASE, CYTOPLASMIC"/>
    <property type="match status" value="1"/>
</dbReference>
<dbReference type="PANTHER" id="PTHR46211">
    <property type="entry name" value="GLYCEROPHOSPHORYL DIESTER PHOSPHODIESTERASE"/>
    <property type="match status" value="1"/>
</dbReference>
<proteinExistence type="predicted"/>
<reference evidence="2 3" key="1">
    <citation type="submission" date="2020-08" db="EMBL/GenBank/DDBJ databases">
        <title>Cohnella phylogeny.</title>
        <authorList>
            <person name="Dunlap C."/>
        </authorList>
    </citation>
    <scope>NUCLEOTIDE SEQUENCE [LARGE SCALE GENOMIC DNA]</scope>
    <source>
        <strain evidence="2 3">DSM 28246</strain>
    </source>
</reference>